<accession>A0A0A2TE56</accession>
<keyword evidence="10" id="KW-1185">Reference proteome</keyword>
<feature type="transmembrane region" description="Helical" evidence="7">
    <location>
        <begin position="182"/>
        <end position="204"/>
    </location>
</feature>
<feature type="domain" description="EamA" evidence="8">
    <location>
        <begin position="12"/>
        <end position="142"/>
    </location>
</feature>
<organism evidence="9 10">
    <name type="scientific">Pontibacillus yanchengensis Y32</name>
    <dbReference type="NCBI Taxonomy" id="1385514"/>
    <lineage>
        <taxon>Bacteria</taxon>
        <taxon>Bacillati</taxon>
        <taxon>Bacillota</taxon>
        <taxon>Bacilli</taxon>
        <taxon>Bacillales</taxon>
        <taxon>Bacillaceae</taxon>
        <taxon>Pontibacillus</taxon>
    </lineage>
</organism>
<dbReference type="SUPFAM" id="SSF103481">
    <property type="entry name" value="Multidrug resistance efflux transporter EmrE"/>
    <property type="match status" value="2"/>
</dbReference>
<dbReference type="InterPro" id="IPR037185">
    <property type="entry name" value="EmrE-like"/>
</dbReference>
<comment type="subcellular location">
    <subcellularLocation>
        <location evidence="1">Cell membrane</location>
        <topology evidence="1">Multi-pass membrane protein</topology>
    </subcellularLocation>
</comment>
<keyword evidence="3" id="KW-1003">Cell membrane</keyword>
<feature type="transmembrane region" description="Helical" evidence="7">
    <location>
        <begin position="250"/>
        <end position="268"/>
    </location>
</feature>
<evidence type="ECO:0000256" key="3">
    <source>
        <dbReference type="ARBA" id="ARBA00022475"/>
    </source>
</evidence>
<keyword evidence="6 7" id="KW-0472">Membrane</keyword>
<keyword evidence="5 7" id="KW-1133">Transmembrane helix</keyword>
<evidence type="ECO:0000256" key="4">
    <source>
        <dbReference type="ARBA" id="ARBA00022692"/>
    </source>
</evidence>
<dbReference type="InterPro" id="IPR000620">
    <property type="entry name" value="EamA_dom"/>
</dbReference>
<comment type="caution">
    <text evidence="9">The sequence shown here is derived from an EMBL/GenBank/DDBJ whole genome shotgun (WGS) entry which is preliminary data.</text>
</comment>
<dbReference type="RefSeq" id="WP_036816151.1">
    <property type="nucleotide sequence ID" value="NZ_AVBF01000005.1"/>
</dbReference>
<dbReference type="EMBL" id="AVBF01000005">
    <property type="protein sequence ID" value="KGP74137.1"/>
    <property type="molecule type" value="Genomic_DNA"/>
</dbReference>
<keyword evidence="4 7" id="KW-0812">Transmembrane</keyword>
<proteinExistence type="inferred from homology"/>
<feature type="domain" description="EamA" evidence="8">
    <location>
        <begin position="156"/>
        <end position="292"/>
    </location>
</feature>
<dbReference type="eggNOG" id="COG0697">
    <property type="taxonomic scope" value="Bacteria"/>
</dbReference>
<feature type="transmembrane region" description="Helical" evidence="7">
    <location>
        <begin position="128"/>
        <end position="146"/>
    </location>
</feature>
<protein>
    <submittedName>
        <fullName evidence="9">Multidrug transporter</fullName>
    </submittedName>
</protein>
<dbReference type="PANTHER" id="PTHR32322">
    <property type="entry name" value="INNER MEMBRANE TRANSPORTER"/>
    <property type="match status" value="1"/>
</dbReference>
<sequence>MISNRAKVAASLYATMSISFWGISFVSTKAVLDKLDPYTLLVIRFGIGALFLCLLLLLMRSSLKIPLTYIPHLIVLGIIGVFVHQILQATALLTIHASDAGWLISFSPVFTVMLSMIFLHEKITLPRAIGIMLAVFGVLLVTTSRNGQSLHFALNIGFILMILSTFNWAVFSILLKRLRIPLPSLVITFYMSLLGFVLTLPILIKTKGWVHMSSLTTVEWAHLLFLGIFVSGVAYWYWGKAHEVLEASQASVFMYLEPVATLIAAILLLQEKIIFISVLGGIIIIVGVVIVNGQRVLVLQNGPWRKRK</sequence>
<feature type="transmembrane region" description="Helical" evidence="7">
    <location>
        <begin position="100"/>
        <end position="119"/>
    </location>
</feature>
<evidence type="ECO:0000256" key="7">
    <source>
        <dbReference type="SAM" id="Phobius"/>
    </source>
</evidence>
<comment type="similarity">
    <text evidence="2">Belongs to the EamA transporter family.</text>
</comment>
<evidence type="ECO:0000256" key="2">
    <source>
        <dbReference type="ARBA" id="ARBA00007362"/>
    </source>
</evidence>
<feature type="transmembrane region" description="Helical" evidence="7">
    <location>
        <begin position="274"/>
        <end position="298"/>
    </location>
</feature>
<dbReference type="AlphaFoldDB" id="A0A0A2TE56"/>
<gene>
    <name evidence="9" type="ORF">N782_17565</name>
</gene>
<dbReference type="GO" id="GO:0005886">
    <property type="term" value="C:plasma membrane"/>
    <property type="evidence" value="ECO:0007669"/>
    <property type="project" value="UniProtKB-SubCell"/>
</dbReference>
<dbReference type="Gene3D" id="1.10.3730.20">
    <property type="match status" value="1"/>
</dbReference>
<dbReference type="InterPro" id="IPR050638">
    <property type="entry name" value="AA-Vitamin_Transporters"/>
</dbReference>
<feature type="transmembrane region" description="Helical" evidence="7">
    <location>
        <begin position="38"/>
        <end position="58"/>
    </location>
</feature>
<feature type="transmembrane region" description="Helical" evidence="7">
    <location>
        <begin position="152"/>
        <end position="175"/>
    </location>
</feature>
<evidence type="ECO:0000256" key="1">
    <source>
        <dbReference type="ARBA" id="ARBA00004651"/>
    </source>
</evidence>
<feature type="transmembrane region" description="Helical" evidence="7">
    <location>
        <begin position="220"/>
        <end position="238"/>
    </location>
</feature>
<feature type="transmembrane region" description="Helical" evidence="7">
    <location>
        <begin position="12"/>
        <end position="32"/>
    </location>
</feature>
<evidence type="ECO:0000313" key="10">
    <source>
        <dbReference type="Proteomes" id="UP000030147"/>
    </source>
</evidence>
<dbReference type="PANTHER" id="PTHR32322:SF18">
    <property type="entry name" value="S-ADENOSYLMETHIONINE_S-ADENOSYLHOMOCYSTEINE TRANSPORTER"/>
    <property type="match status" value="1"/>
</dbReference>
<dbReference type="OrthoDB" id="9805239at2"/>
<dbReference type="Pfam" id="PF00892">
    <property type="entry name" value="EamA"/>
    <property type="match status" value="2"/>
</dbReference>
<reference evidence="9 10" key="1">
    <citation type="journal article" date="2015" name="Stand. Genomic Sci.">
        <title>High quality draft genome sequence of the moderately halophilic bacterium Pontibacillus yanchengensis Y32(T) and comparison among Pontibacillus genomes.</title>
        <authorList>
            <person name="Huang J."/>
            <person name="Qiao Z.X."/>
            <person name="Tang J.W."/>
            <person name="Wang G."/>
        </authorList>
    </citation>
    <scope>NUCLEOTIDE SEQUENCE [LARGE SCALE GENOMIC DNA]</scope>
    <source>
        <strain evidence="9 10">Y32</strain>
    </source>
</reference>
<evidence type="ECO:0000259" key="8">
    <source>
        <dbReference type="Pfam" id="PF00892"/>
    </source>
</evidence>
<evidence type="ECO:0000313" key="9">
    <source>
        <dbReference type="EMBL" id="KGP74137.1"/>
    </source>
</evidence>
<name>A0A0A2TE56_9BACI</name>
<dbReference type="Proteomes" id="UP000030147">
    <property type="component" value="Unassembled WGS sequence"/>
</dbReference>
<feature type="transmembrane region" description="Helical" evidence="7">
    <location>
        <begin position="70"/>
        <end position="94"/>
    </location>
</feature>
<evidence type="ECO:0000256" key="5">
    <source>
        <dbReference type="ARBA" id="ARBA00022989"/>
    </source>
</evidence>
<evidence type="ECO:0000256" key="6">
    <source>
        <dbReference type="ARBA" id="ARBA00023136"/>
    </source>
</evidence>